<dbReference type="Proteomes" id="UP000217265">
    <property type="component" value="Chromosome"/>
</dbReference>
<dbReference type="OrthoDB" id="9795409at2"/>
<feature type="transmembrane region" description="Helical" evidence="2">
    <location>
        <begin position="27"/>
        <end position="45"/>
    </location>
</feature>
<keyword evidence="2" id="KW-1133">Transmembrane helix</keyword>
<dbReference type="EC" id="7.1.1.-" evidence="2"/>
<dbReference type="Gene3D" id="1.20.120.1200">
    <property type="entry name" value="NADH-ubiquinone/plastoquinone oxidoreductase chain 6, subunit NuoJ"/>
    <property type="match status" value="1"/>
</dbReference>
<dbReference type="KEGG" id="vbh:CMV30_13545"/>
<comment type="function">
    <text evidence="2">NDH-1 shuttles electrons from NADH, via FMN and iron-sulfur (Fe-S) centers, to quinones in the respiratory chain. Couples the redox reaction to proton translocation (for every two electrons transferred, four hydrogen ions are translocated across the cytoplasmic membrane), and thus conserves the redox energy in a proton gradient.</text>
</comment>
<dbReference type="PANTHER" id="PTHR33269:SF17">
    <property type="entry name" value="NADH-UBIQUINONE OXIDOREDUCTASE CHAIN 6"/>
    <property type="match status" value="1"/>
</dbReference>
<dbReference type="EMBL" id="CP023344">
    <property type="protein sequence ID" value="ATC64908.1"/>
    <property type="molecule type" value="Genomic_DNA"/>
</dbReference>
<dbReference type="Pfam" id="PF00499">
    <property type="entry name" value="Oxidored_q3"/>
    <property type="match status" value="1"/>
</dbReference>
<evidence type="ECO:0000313" key="4">
    <source>
        <dbReference type="Proteomes" id="UP000217265"/>
    </source>
</evidence>
<dbReference type="RefSeq" id="WP_096056539.1">
    <property type="nucleotide sequence ID" value="NZ_CP023344.1"/>
</dbReference>
<dbReference type="InterPro" id="IPR042106">
    <property type="entry name" value="Nuo/plastoQ_OxRdtase_6_NuoJ"/>
</dbReference>
<organism evidence="3 4">
    <name type="scientific">Nibricoccus aquaticus</name>
    <dbReference type="NCBI Taxonomy" id="2576891"/>
    <lineage>
        <taxon>Bacteria</taxon>
        <taxon>Pseudomonadati</taxon>
        <taxon>Verrucomicrobiota</taxon>
        <taxon>Opitutia</taxon>
        <taxon>Opitutales</taxon>
        <taxon>Opitutaceae</taxon>
        <taxon>Nibricoccus</taxon>
    </lineage>
</organism>
<evidence type="ECO:0000256" key="2">
    <source>
        <dbReference type="RuleBase" id="RU004429"/>
    </source>
</evidence>
<gene>
    <name evidence="3" type="ORF">CMV30_13545</name>
</gene>
<keyword evidence="2" id="KW-1003">Cell membrane</keyword>
<evidence type="ECO:0000313" key="3">
    <source>
        <dbReference type="EMBL" id="ATC64908.1"/>
    </source>
</evidence>
<sequence length="172" mass="18497">MSDTYFYIFAALTVGSALAVVFNKNAVAAALAFLFSLCGVAGLFLQLDAQLLAILLVLVYAGAVVALFLFIIMLLDMQGGERKPFKKVTIFASTIAGALLLLGVYSFAKRPELTQFPAAGQASNLLLDLKFYGAQLFTTYLLPVQVVGFLLLISMLGVIVLSKKFEGLEDVK</sequence>
<dbReference type="GO" id="GO:0048038">
    <property type="term" value="F:quinone binding"/>
    <property type="evidence" value="ECO:0007669"/>
    <property type="project" value="UniProtKB-UniRule"/>
</dbReference>
<evidence type="ECO:0000256" key="1">
    <source>
        <dbReference type="ARBA" id="ARBA00005698"/>
    </source>
</evidence>
<accession>A0A290QHU3</accession>
<keyword evidence="2" id="KW-0812">Transmembrane</keyword>
<keyword evidence="2" id="KW-0874">Quinone</keyword>
<dbReference type="AlphaFoldDB" id="A0A290QHU3"/>
<keyword evidence="2" id="KW-0520">NAD</keyword>
<reference evidence="3 4" key="1">
    <citation type="submission" date="2017-09" db="EMBL/GenBank/DDBJ databases">
        <title>Complete genome sequence of Verrucomicrobial strain HZ-65, isolated from freshwater.</title>
        <authorList>
            <person name="Choi A."/>
        </authorList>
    </citation>
    <scope>NUCLEOTIDE SEQUENCE [LARGE SCALE GENOMIC DNA]</scope>
    <source>
        <strain evidence="3 4">HZ-65</strain>
    </source>
</reference>
<comment type="similarity">
    <text evidence="1 2">Belongs to the complex I subunit 6 family.</text>
</comment>
<feature type="transmembrane region" description="Helical" evidence="2">
    <location>
        <begin position="88"/>
        <end position="108"/>
    </location>
</feature>
<comment type="subcellular location">
    <subcellularLocation>
        <location evidence="2">Cell membrane</location>
        <topology evidence="2">Multi-pass membrane protein</topology>
    </subcellularLocation>
</comment>
<feature type="transmembrane region" description="Helical" evidence="2">
    <location>
        <begin position="51"/>
        <end position="76"/>
    </location>
</feature>
<name>A0A290QHU3_9BACT</name>
<dbReference type="PANTHER" id="PTHR33269">
    <property type="entry name" value="NADH-UBIQUINONE OXIDOREDUCTASE CHAIN 6"/>
    <property type="match status" value="1"/>
</dbReference>
<feature type="transmembrane region" description="Helical" evidence="2">
    <location>
        <begin position="140"/>
        <end position="162"/>
    </location>
</feature>
<keyword evidence="4" id="KW-1185">Reference proteome</keyword>
<feature type="transmembrane region" description="Helical" evidence="2">
    <location>
        <begin position="6"/>
        <end position="22"/>
    </location>
</feature>
<dbReference type="GO" id="GO:0008137">
    <property type="term" value="F:NADH dehydrogenase (ubiquinone) activity"/>
    <property type="evidence" value="ECO:0007669"/>
    <property type="project" value="UniProtKB-UniRule"/>
</dbReference>
<dbReference type="InterPro" id="IPR001457">
    <property type="entry name" value="NADH_UbQ/plastoQ_OxRdtase_su6"/>
</dbReference>
<comment type="catalytic activity">
    <reaction evidence="2">
        <text>a quinone + NADH + 5 H(+)(in) = a quinol + NAD(+) + 4 H(+)(out)</text>
        <dbReference type="Rhea" id="RHEA:57888"/>
        <dbReference type="ChEBI" id="CHEBI:15378"/>
        <dbReference type="ChEBI" id="CHEBI:24646"/>
        <dbReference type="ChEBI" id="CHEBI:57540"/>
        <dbReference type="ChEBI" id="CHEBI:57945"/>
        <dbReference type="ChEBI" id="CHEBI:132124"/>
    </reaction>
</comment>
<keyword evidence="2" id="KW-0472">Membrane</keyword>
<proteinExistence type="inferred from homology"/>
<protein>
    <recommendedName>
        <fullName evidence="2">NADH-quinone oxidoreductase subunit J</fullName>
        <ecNumber evidence="2">7.1.1.-</ecNumber>
    </recommendedName>
</protein>
<dbReference type="GO" id="GO:0005886">
    <property type="term" value="C:plasma membrane"/>
    <property type="evidence" value="ECO:0007669"/>
    <property type="project" value="UniProtKB-SubCell"/>
</dbReference>